<dbReference type="Pfam" id="PF03808">
    <property type="entry name" value="Glyco_tran_WecG"/>
    <property type="match status" value="1"/>
</dbReference>
<organism evidence="3 4">
    <name type="scientific">Acaryochloris thomasi RCC1774</name>
    <dbReference type="NCBI Taxonomy" id="1764569"/>
    <lineage>
        <taxon>Bacteria</taxon>
        <taxon>Bacillati</taxon>
        <taxon>Cyanobacteriota</taxon>
        <taxon>Cyanophyceae</taxon>
        <taxon>Acaryochloridales</taxon>
        <taxon>Acaryochloridaceae</taxon>
        <taxon>Acaryochloris</taxon>
        <taxon>Acaryochloris thomasi</taxon>
    </lineage>
</organism>
<evidence type="ECO:0000256" key="2">
    <source>
        <dbReference type="ARBA" id="ARBA00022679"/>
    </source>
</evidence>
<sequence length="274" mass="31118">MSDTKQDNHRKHHLLGVLLNITSYEDACDRISNWALTKQSCYIIAANVHVVMTAYWNSAYRQVVNHAAMVTPDGMPLVLALRWLGWPQATRVYGPDLMLHCCQRAAQDKLPIYLYGGTNAMLKKLQQNLVLRFPELKIVGAYSPPFRDLTLEEEQQSLEQIHQSGAAIVFVALGCPKQELWMARQQGQLDAVMIGVGAAFGFHSGEVSQAPRWMMALSLEWLYRLMTEPKRLWKRYLINNPAFVLLLSRELLRHTLKQDQTSAVSQANDRDIAG</sequence>
<dbReference type="PANTHER" id="PTHR34136">
    <property type="match status" value="1"/>
</dbReference>
<dbReference type="RefSeq" id="WP_110987010.1">
    <property type="nucleotide sequence ID" value="NZ_CAWNWM010000010.1"/>
</dbReference>
<keyword evidence="2 3" id="KW-0808">Transferase</keyword>
<comment type="caution">
    <text evidence="3">The sequence shown here is derived from an EMBL/GenBank/DDBJ whole genome shotgun (WGS) entry which is preliminary data.</text>
</comment>
<dbReference type="EC" id="2.4.1.187" evidence="3"/>
<dbReference type="GO" id="GO:0047244">
    <property type="term" value="F:N-acetylglucosaminyldiphosphoundecaprenol N-acetyl-beta-D-mannosaminyltransferase activity"/>
    <property type="evidence" value="ECO:0007669"/>
    <property type="project" value="UniProtKB-EC"/>
</dbReference>
<dbReference type="PANTHER" id="PTHR34136:SF1">
    <property type="entry name" value="UDP-N-ACETYL-D-MANNOSAMINURONIC ACID TRANSFERASE"/>
    <property type="match status" value="1"/>
</dbReference>
<dbReference type="Proteomes" id="UP000248857">
    <property type="component" value="Unassembled WGS sequence"/>
</dbReference>
<reference evidence="3 4" key="1">
    <citation type="journal article" date="2018" name="Sci. Rep.">
        <title>A novel species of the marine cyanobacterium Acaryochloris with a unique pigment content and lifestyle.</title>
        <authorList>
            <person name="Partensky F."/>
            <person name="Six C."/>
            <person name="Ratin M."/>
            <person name="Garczarek L."/>
            <person name="Vaulot D."/>
            <person name="Probert I."/>
            <person name="Calteau A."/>
            <person name="Gourvil P."/>
            <person name="Marie D."/>
            <person name="Grebert T."/>
            <person name="Bouchier C."/>
            <person name="Le Panse S."/>
            <person name="Gachenot M."/>
            <person name="Rodriguez F."/>
            <person name="Garrido J.L."/>
        </authorList>
    </citation>
    <scope>NUCLEOTIDE SEQUENCE [LARGE SCALE GENOMIC DNA]</scope>
    <source>
        <strain evidence="3 4">RCC1774</strain>
    </source>
</reference>
<evidence type="ECO:0000313" key="4">
    <source>
        <dbReference type="Proteomes" id="UP000248857"/>
    </source>
</evidence>
<dbReference type="EMBL" id="PQWO01000010">
    <property type="protein sequence ID" value="PZD72443.1"/>
    <property type="molecule type" value="Genomic_DNA"/>
</dbReference>
<evidence type="ECO:0000256" key="1">
    <source>
        <dbReference type="ARBA" id="ARBA00022676"/>
    </source>
</evidence>
<keyword evidence="4" id="KW-1185">Reference proteome</keyword>
<gene>
    <name evidence="3" type="primary">tagA_5</name>
    <name evidence="3" type="ORF">C1752_03599</name>
</gene>
<dbReference type="OrthoDB" id="9771846at2"/>
<dbReference type="AlphaFoldDB" id="A0A2W1JFE6"/>
<evidence type="ECO:0000313" key="3">
    <source>
        <dbReference type="EMBL" id="PZD72443.1"/>
    </source>
</evidence>
<name>A0A2W1JFE6_9CYAN</name>
<dbReference type="CDD" id="cd06533">
    <property type="entry name" value="Glyco_transf_WecG_TagA"/>
    <property type="match status" value="1"/>
</dbReference>
<dbReference type="NCBIfam" id="TIGR00696">
    <property type="entry name" value="wecG_tagA_cpsF"/>
    <property type="match status" value="1"/>
</dbReference>
<accession>A0A2W1JFE6</accession>
<keyword evidence="1 3" id="KW-0328">Glycosyltransferase</keyword>
<protein>
    <submittedName>
        <fullName evidence="3">N-acetylglucosaminyldiphosphoundecaprenol N-acetyl-beta-D-mannosaminyltransferase</fullName>
        <ecNumber evidence="3">2.4.1.187</ecNumber>
    </submittedName>
</protein>
<dbReference type="InterPro" id="IPR004629">
    <property type="entry name" value="WecG_TagA_CpsF"/>
</dbReference>
<proteinExistence type="predicted"/>